<dbReference type="InterPro" id="IPR054492">
    <property type="entry name" value="WbmS-like"/>
</dbReference>
<organism evidence="1 2">
    <name type="scientific">Helicobacter apodemus</name>
    <dbReference type="NCBI Taxonomy" id="135569"/>
    <lineage>
        <taxon>Bacteria</taxon>
        <taxon>Pseudomonadati</taxon>
        <taxon>Campylobacterota</taxon>
        <taxon>Epsilonproteobacteria</taxon>
        <taxon>Campylobacterales</taxon>
        <taxon>Helicobacteraceae</taxon>
        <taxon>Helicobacter</taxon>
    </lineage>
</organism>
<name>A0A4U8UJD9_9HELI</name>
<dbReference type="GO" id="GO:0005975">
    <property type="term" value="P:carbohydrate metabolic process"/>
    <property type="evidence" value="ECO:0007669"/>
    <property type="project" value="InterPro"/>
</dbReference>
<evidence type="ECO:0000313" key="1">
    <source>
        <dbReference type="EMBL" id="TLE16363.1"/>
    </source>
</evidence>
<dbReference type="AlphaFoldDB" id="A0A4U8UJD9"/>
<accession>A0A4U8UJD9</accession>
<proteinExistence type="predicted"/>
<dbReference type="SUPFAM" id="SSF88713">
    <property type="entry name" value="Glycoside hydrolase/deacetylase"/>
    <property type="match status" value="1"/>
</dbReference>
<evidence type="ECO:0000313" key="2">
    <source>
        <dbReference type="Proteomes" id="UP000029920"/>
    </source>
</evidence>
<gene>
    <name evidence="1" type="ORF">LS72_003655</name>
</gene>
<reference evidence="1 2" key="1">
    <citation type="journal article" date="2014" name="Genome Announc.">
        <title>Draft genome sequences of eight enterohepatic helicobacter species isolated from both laboratory and wild rodents.</title>
        <authorList>
            <person name="Sheh A."/>
            <person name="Shen Z."/>
            <person name="Fox J.G."/>
        </authorList>
    </citation>
    <scope>NUCLEOTIDE SEQUENCE [LARGE SCALE GENOMIC DNA]</scope>
    <source>
        <strain evidence="1 2">MIT-03-7007</strain>
    </source>
</reference>
<dbReference type="RefSeq" id="WP_138155045.1">
    <property type="nucleotide sequence ID" value="NZ_JRPC02000007.1"/>
</dbReference>
<keyword evidence="2" id="KW-1185">Reference proteome</keyword>
<dbReference type="InterPro" id="IPR011330">
    <property type="entry name" value="Glyco_hydro/deAcase_b/a-brl"/>
</dbReference>
<comment type="caution">
    <text evidence="1">The sequence shown here is derived from an EMBL/GenBank/DDBJ whole genome shotgun (WGS) entry which is preliminary data.</text>
</comment>
<dbReference type="Gene3D" id="3.20.20.370">
    <property type="entry name" value="Glycoside hydrolase/deacetylase"/>
    <property type="match status" value="1"/>
</dbReference>
<dbReference type="Pfam" id="PF22537">
    <property type="entry name" value="WbmS-like"/>
    <property type="match status" value="1"/>
</dbReference>
<dbReference type="EMBL" id="JRPC02000007">
    <property type="protein sequence ID" value="TLE16363.1"/>
    <property type="molecule type" value="Genomic_DNA"/>
</dbReference>
<dbReference type="Proteomes" id="UP000029920">
    <property type="component" value="Unassembled WGS sequence"/>
</dbReference>
<sequence>MDFGLVSEINPSIPHSFLKPFLTFDIDWASDAVLEYCIDILEQANVRVTWFATHQTPLLDRIRENPYFELGIHPNFNPLLEGNFCYGNHYAKVLEYYLNIVPEAKVMRSHSLGVSSRILMEAKVMGITHDCNLCIPIVAGGGGIN</sequence>
<protein>
    <submittedName>
        <fullName evidence="1">Uncharacterized protein</fullName>
    </submittedName>
</protein>